<reference evidence="7" key="5">
    <citation type="submission" date="2025-09" db="UniProtKB">
        <authorList>
            <consortium name="Ensembl"/>
        </authorList>
    </citation>
    <scope>IDENTIFICATION</scope>
</reference>
<proteinExistence type="inferred from homology"/>
<dbReference type="Pfam" id="PF05653">
    <property type="entry name" value="Mg_trans_NIPA"/>
    <property type="match status" value="1"/>
</dbReference>
<evidence type="ECO:0000256" key="4">
    <source>
        <dbReference type="ARBA" id="ARBA00022989"/>
    </source>
</evidence>
<keyword evidence="4 6" id="KW-1133">Transmembrane helix</keyword>
<dbReference type="GO" id="GO:0015095">
    <property type="term" value="F:magnesium ion transmembrane transporter activity"/>
    <property type="evidence" value="ECO:0007669"/>
    <property type="project" value="InterPro"/>
</dbReference>
<feature type="transmembrane region" description="Helical" evidence="6">
    <location>
        <begin position="227"/>
        <end position="247"/>
    </location>
</feature>
<feature type="transmembrane region" description="Helical" evidence="6">
    <location>
        <begin position="20"/>
        <end position="41"/>
    </location>
</feature>
<evidence type="ECO:0000256" key="2">
    <source>
        <dbReference type="ARBA" id="ARBA00007230"/>
    </source>
</evidence>
<dbReference type="AlphaFoldDB" id="A0A4W3JUM0"/>
<evidence type="ECO:0000256" key="3">
    <source>
        <dbReference type="ARBA" id="ARBA00022692"/>
    </source>
</evidence>
<dbReference type="PANTHER" id="PTHR12570:SF14">
    <property type="entry name" value="NIPA-LIKE PROTEIN 3"/>
    <property type="match status" value="1"/>
</dbReference>
<keyword evidence="3 6" id="KW-0812">Transmembrane</keyword>
<feature type="transmembrane region" description="Helical" evidence="6">
    <location>
        <begin position="159"/>
        <end position="181"/>
    </location>
</feature>
<feature type="transmembrane region" description="Helical" evidence="6">
    <location>
        <begin position="62"/>
        <end position="83"/>
    </location>
</feature>
<evidence type="ECO:0000256" key="5">
    <source>
        <dbReference type="ARBA" id="ARBA00023136"/>
    </source>
</evidence>
<comment type="similarity">
    <text evidence="2">Belongs to the NIPA family.</text>
</comment>
<name>A0A4W3JUM0_CALMI</name>
<dbReference type="GeneTree" id="ENSGT00940000158233"/>
<gene>
    <name evidence="7" type="primary">nipal3</name>
</gene>
<evidence type="ECO:0000313" key="8">
    <source>
        <dbReference type="Proteomes" id="UP000314986"/>
    </source>
</evidence>
<dbReference type="SUPFAM" id="SSF103481">
    <property type="entry name" value="Multidrug resistance efflux transporter EmrE"/>
    <property type="match status" value="1"/>
</dbReference>
<dbReference type="InterPro" id="IPR037185">
    <property type="entry name" value="EmrE-like"/>
</dbReference>
<feature type="transmembrane region" description="Helical" evidence="6">
    <location>
        <begin position="89"/>
        <end position="108"/>
    </location>
</feature>
<dbReference type="InterPro" id="IPR008521">
    <property type="entry name" value="Mg_trans_NIPA"/>
</dbReference>
<reference evidence="8" key="1">
    <citation type="journal article" date="2006" name="Science">
        <title>Ancient noncoding elements conserved in the human genome.</title>
        <authorList>
            <person name="Venkatesh B."/>
            <person name="Kirkness E.F."/>
            <person name="Loh Y.H."/>
            <person name="Halpern A.L."/>
            <person name="Lee A.P."/>
            <person name="Johnson J."/>
            <person name="Dandona N."/>
            <person name="Viswanathan L.D."/>
            <person name="Tay A."/>
            <person name="Venter J.C."/>
            <person name="Strausberg R.L."/>
            <person name="Brenner S."/>
        </authorList>
    </citation>
    <scope>NUCLEOTIDE SEQUENCE [LARGE SCALE GENOMIC DNA]</scope>
</reference>
<keyword evidence="8" id="KW-1185">Reference proteome</keyword>
<evidence type="ECO:0000256" key="1">
    <source>
        <dbReference type="ARBA" id="ARBA00004141"/>
    </source>
</evidence>
<keyword evidence="5 6" id="KW-0472">Membrane</keyword>
<reference evidence="8" key="2">
    <citation type="journal article" date="2007" name="PLoS Biol.">
        <title>Survey sequencing and comparative analysis of the elephant shark (Callorhinchus milii) genome.</title>
        <authorList>
            <person name="Venkatesh B."/>
            <person name="Kirkness E.F."/>
            <person name="Loh Y.H."/>
            <person name="Halpern A.L."/>
            <person name="Lee A.P."/>
            <person name="Johnson J."/>
            <person name="Dandona N."/>
            <person name="Viswanathan L.D."/>
            <person name="Tay A."/>
            <person name="Venter J.C."/>
            <person name="Strausberg R.L."/>
            <person name="Brenner S."/>
        </authorList>
    </citation>
    <scope>NUCLEOTIDE SEQUENCE [LARGE SCALE GENOMIC DNA]</scope>
</reference>
<feature type="transmembrane region" description="Helical" evidence="6">
    <location>
        <begin position="188"/>
        <end position="207"/>
    </location>
</feature>
<feature type="transmembrane region" description="Helical" evidence="6">
    <location>
        <begin position="120"/>
        <end position="139"/>
    </location>
</feature>
<accession>A0A4W3JUM0</accession>
<dbReference type="Ensembl" id="ENSCMIT00000047169.1">
    <property type="protein sequence ID" value="ENSCMIP00000046507.1"/>
    <property type="gene ID" value="ENSCMIG00000019129.1"/>
</dbReference>
<feature type="transmembrane region" description="Helical" evidence="6">
    <location>
        <begin position="259"/>
        <end position="287"/>
    </location>
</feature>
<dbReference type="Proteomes" id="UP000314986">
    <property type="component" value="Unassembled WGS sequence"/>
</dbReference>
<evidence type="ECO:0000313" key="7">
    <source>
        <dbReference type="Ensembl" id="ENSCMIP00000046507.1"/>
    </source>
</evidence>
<evidence type="ECO:0000256" key="6">
    <source>
        <dbReference type="SAM" id="Phobius"/>
    </source>
</evidence>
<comment type="subcellular location">
    <subcellularLocation>
        <location evidence="1">Membrane</location>
        <topology evidence="1">Multi-pass membrane protein</topology>
    </subcellularLocation>
</comment>
<sequence length="368" mass="40569">MAGDSGAQSLTNPTESYRENLIGTLLAIFGNLVISVSLNVQKYSHVKLSSAKDPRSYFKTKTWWLGLALMLVGELGIFTSYAFAPLSLVTPLSAVSIVASSIIGIIFLRDKWKPKEFLKRYVLSLLGCGLTVTGIYLLVTFGPNAHEKLTGSNLVQHLLSWPFLLYLLLAIILFCLLLYYYKRRKMRYIIIILLLVALLGSVTVVTVKGVSGMIVLSIEGNLQLSYPIFYVMFVSMVSTAAFQAMLLAEASQFHDSSQIASISYIVSTIVAIAVGECCAAFVGVALITRNNKKKAFEPYVAIDAIPGLQRMFDQKRAVQPDSDCTFSYGTLVNSKSVVDTENPARLSKAQEQHNSMVSPYRVIELKKD</sequence>
<reference evidence="7" key="4">
    <citation type="submission" date="2025-08" db="UniProtKB">
        <authorList>
            <consortium name="Ensembl"/>
        </authorList>
    </citation>
    <scope>IDENTIFICATION</scope>
</reference>
<organism evidence="7 8">
    <name type="scientific">Callorhinchus milii</name>
    <name type="common">Ghost shark</name>
    <dbReference type="NCBI Taxonomy" id="7868"/>
    <lineage>
        <taxon>Eukaryota</taxon>
        <taxon>Metazoa</taxon>
        <taxon>Chordata</taxon>
        <taxon>Craniata</taxon>
        <taxon>Vertebrata</taxon>
        <taxon>Chondrichthyes</taxon>
        <taxon>Holocephali</taxon>
        <taxon>Chimaeriformes</taxon>
        <taxon>Callorhinchidae</taxon>
        <taxon>Callorhinchus</taxon>
    </lineage>
</organism>
<dbReference type="GO" id="GO:0016020">
    <property type="term" value="C:membrane"/>
    <property type="evidence" value="ECO:0007669"/>
    <property type="project" value="UniProtKB-SubCell"/>
</dbReference>
<dbReference type="PANTHER" id="PTHR12570">
    <property type="match status" value="1"/>
</dbReference>
<reference evidence="8" key="3">
    <citation type="journal article" date="2014" name="Nature">
        <title>Elephant shark genome provides unique insights into gnathostome evolution.</title>
        <authorList>
            <consortium name="International Elephant Shark Genome Sequencing Consortium"/>
            <person name="Venkatesh B."/>
            <person name="Lee A.P."/>
            <person name="Ravi V."/>
            <person name="Maurya A.K."/>
            <person name="Lian M.M."/>
            <person name="Swann J.B."/>
            <person name="Ohta Y."/>
            <person name="Flajnik M.F."/>
            <person name="Sutoh Y."/>
            <person name="Kasahara M."/>
            <person name="Hoon S."/>
            <person name="Gangu V."/>
            <person name="Roy S.W."/>
            <person name="Irimia M."/>
            <person name="Korzh V."/>
            <person name="Kondrychyn I."/>
            <person name="Lim Z.W."/>
            <person name="Tay B.H."/>
            <person name="Tohari S."/>
            <person name="Kong K.W."/>
            <person name="Ho S."/>
            <person name="Lorente-Galdos B."/>
            <person name="Quilez J."/>
            <person name="Marques-Bonet T."/>
            <person name="Raney B.J."/>
            <person name="Ingham P.W."/>
            <person name="Tay A."/>
            <person name="Hillier L.W."/>
            <person name="Minx P."/>
            <person name="Boehm T."/>
            <person name="Wilson R.K."/>
            <person name="Brenner S."/>
            <person name="Warren W.C."/>
        </authorList>
    </citation>
    <scope>NUCLEOTIDE SEQUENCE [LARGE SCALE GENOMIC DNA]</scope>
</reference>
<protein>
    <submittedName>
        <fullName evidence="7">NIPA like domain containing 3</fullName>
    </submittedName>
</protein>